<dbReference type="EMBL" id="UOFH01000362">
    <property type="protein sequence ID" value="VAW66887.1"/>
    <property type="molecule type" value="Genomic_DNA"/>
</dbReference>
<accession>A0A3B0XUD3</accession>
<reference evidence="1" key="1">
    <citation type="submission" date="2018-06" db="EMBL/GenBank/DDBJ databases">
        <authorList>
            <person name="Zhirakovskaya E."/>
        </authorList>
    </citation>
    <scope>NUCLEOTIDE SEQUENCE</scope>
</reference>
<dbReference type="AlphaFoldDB" id="A0A3B0XUD3"/>
<evidence type="ECO:0000313" key="1">
    <source>
        <dbReference type="EMBL" id="VAW66887.1"/>
    </source>
</evidence>
<gene>
    <name evidence="1" type="ORF">MNBD_GAMMA08-2200</name>
</gene>
<organism evidence="1">
    <name type="scientific">hydrothermal vent metagenome</name>
    <dbReference type="NCBI Taxonomy" id="652676"/>
    <lineage>
        <taxon>unclassified sequences</taxon>
        <taxon>metagenomes</taxon>
        <taxon>ecological metagenomes</taxon>
    </lineage>
</organism>
<dbReference type="PROSITE" id="PS51257">
    <property type="entry name" value="PROKAR_LIPOPROTEIN"/>
    <property type="match status" value="1"/>
</dbReference>
<name>A0A3B0XUD3_9ZZZZ</name>
<sequence length="291" mass="32533">MNKFLIALLIVFISSCAAVKEEPFSMKTSAFIPNEKYCRGGNYSVYVFANKSLIAKDNVKVDLHRITKSMVERALLSIGTVDLTKVKKEADYVVESILETANYGKKTADGQRYHIASTTGSVRIYNKKGQLIKDIPFDNNAKEVSVQSASRDTIYREALYASIGYDVYDSLENFFSPKGLILSGKKAGDSYHLKARLNSGLVEVDDEIEVYAIEKLDNSLLKISEINHKKICDGEVIDSSDSSVIEVSVDNDCKVKKGYYISKKHDVSFIDDSLNFLGKGFNKMLRKNPIK</sequence>
<protein>
    <recommendedName>
        <fullName evidence="2">Lipoprotein</fullName>
    </recommendedName>
</protein>
<evidence type="ECO:0008006" key="2">
    <source>
        <dbReference type="Google" id="ProtNLM"/>
    </source>
</evidence>
<proteinExistence type="predicted"/>